<proteinExistence type="predicted"/>
<name>A0A2T0LK29_9ACTN</name>
<dbReference type="EMBL" id="PVNG01000062">
    <property type="protein sequence ID" value="PRX43006.1"/>
    <property type="molecule type" value="Genomic_DNA"/>
</dbReference>
<dbReference type="InterPro" id="IPR047789">
    <property type="entry name" value="CU044_5270-like"/>
</dbReference>
<dbReference type="AlphaFoldDB" id="A0A2T0LK29"/>
<sequence length="333" mass="36374">MNDLELVRDLRSEVRQSDFRDLDAGRERLLAAMDPASASRRFRPMVLRLAGVGVLGFSIVTGVAVVQDFNEVKETVNAPAWLPVANAESLAERARTAAAKVTDVYPRDNQWLYTKALIHLSEQEDAPGAGKTQTHERWQKGDGKKIARRYRGVSSGEVAPIGSSGLATGNISRSPGVPRWDVAYLRSLPLDPAALLERLRKDGENLSGRSNLPESWTLFQSVQMILQEGAPPPRLRAALYTVVSKLEGIGVEGKVQDLAGREGMGIYLDRGDGTRHEIIVDPTSYAYLGGRTLFIGDGKRASRSFKGKYVQGDVIVAWAEVARGIVNRVGDLP</sequence>
<protein>
    <recommendedName>
        <fullName evidence="3">CU044_5270 family protein</fullName>
    </recommendedName>
</protein>
<dbReference type="RefSeq" id="WP_146178763.1">
    <property type="nucleotide sequence ID" value="NZ_JBFAIL010000104.1"/>
</dbReference>
<reference evidence="1 2" key="1">
    <citation type="submission" date="2018-03" db="EMBL/GenBank/DDBJ databases">
        <title>Genomic Encyclopedia of Type Strains, Phase III (KMG-III): the genomes of soil and plant-associated and newly described type strains.</title>
        <authorList>
            <person name="Whitman W."/>
        </authorList>
    </citation>
    <scope>NUCLEOTIDE SEQUENCE [LARGE SCALE GENOMIC DNA]</scope>
    <source>
        <strain evidence="1 2">CGMCC 4.7104</strain>
    </source>
</reference>
<dbReference type="Proteomes" id="UP000238312">
    <property type="component" value="Unassembled WGS sequence"/>
</dbReference>
<dbReference type="NCBIfam" id="NF038083">
    <property type="entry name" value="CU044_5270_fam"/>
    <property type="match status" value="1"/>
</dbReference>
<gene>
    <name evidence="1" type="ORF">B0I32_1622</name>
</gene>
<organism evidence="1 2">
    <name type="scientific">Nonomuraea fuscirosea</name>
    <dbReference type="NCBI Taxonomy" id="1291556"/>
    <lineage>
        <taxon>Bacteria</taxon>
        <taxon>Bacillati</taxon>
        <taxon>Actinomycetota</taxon>
        <taxon>Actinomycetes</taxon>
        <taxon>Streptosporangiales</taxon>
        <taxon>Streptosporangiaceae</taxon>
        <taxon>Nonomuraea</taxon>
    </lineage>
</organism>
<evidence type="ECO:0008006" key="3">
    <source>
        <dbReference type="Google" id="ProtNLM"/>
    </source>
</evidence>
<evidence type="ECO:0000313" key="1">
    <source>
        <dbReference type="EMBL" id="PRX43006.1"/>
    </source>
</evidence>
<dbReference type="OrthoDB" id="3612087at2"/>
<comment type="caution">
    <text evidence="1">The sequence shown here is derived from an EMBL/GenBank/DDBJ whole genome shotgun (WGS) entry which is preliminary data.</text>
</comment>
<keyword evidence="2" id="KW-1185">Reference proteome</keyword>
<evidence type="ECO:0000313" key="2">
    <source>
        <dbReference type="Proteomes" id="UP000238312"/>
    </source>
</evidence>
<accession>A0A2T0LK29</accession>